<comment type="caution">
    <text evidence="2">The sequence shown here is derived from an EMBL/GenBank/DDBJ whole genome shotgun (WGS) entry which is preliminary data.</text>
</comment>
<proteinExistence type="predicted"/>
<reference evidence="2" key="1">
    <citation type="submission" date="2021-09" db="EMBL/GenBank/DDBJ databases">
        <title>The genome of Mauremys mutica provides insights into the evolution of semi-aquatic lifestyle.</title>
        <authorList>
            <person name="Gong S."/>
            <person name="Gao Y."/>
        </authorList>
    </citation>
    <scope>NUCLEOTIDE SEQUENCE</scope>
    <source>
        <strain evidence="2">MM-2020</strain>
        <tissue evidence="2">Muscle</tissue>
    </source>
</reference>
<evidence type="ECO:0000313" key="3">
    <source>
        <dbReference type="Proteomes" id="UP000827986"/>
    </source>
</evidence>
<dbReference type="EMBL" id="JAHDVG010000486">
    <property type="protein sequence ID" value="KAH1168449.1"/>
    <property type="molecule type" value="Genomic_DNA"/>
</dbReference>
<sequence>MLRPPTPNSCTLDGTAAAVGRGISLTSVKPPEAPRTWRDSVAATLAQAGAGRKDTGAAVQGPPPPLGVGARTGQQGQGVGKWKGGAEGKRGPWAGQGAQREEDREEDLGKGGSL</sequence>
<dbReference type="Proteomes" id="UP000827986">
    <property type="component" value="Unassembled WGS sequence"/>
</dbReference>
<gene>
    <name evidence="2" type="ORF">KIL84_003932</name>
</gene>
<keyword evidence="3" id="KW-1185">Reference proteome</keyword>
<organism evidence="2 3">
    <name type="scientific">Mauremys mutica</name>
    <name type="common">yellowpond turtle</name>
    <dbReference type="NCBI Taxonomy" id="74926"/>
    <lineage>
        <taxon>Eukaryota</taxon>
        <taxon>Metazoa</taxon>
        <taxon>Chordata</taxon>
        <taxon>Craniata</taxon>
        <taxon>Vertebrata</taxon>
        <taxon>Euteleostomi</taxon>
        <taxon>Archelosauria</taxon>
        <taxon>Testudinata</taxon>
        <taxon>Testudines</taxon>
        <taxon>Cryptodira</taxon>
        <taxon>Durocryptodira</taxon>
        <taxon>Testudinoidea</taxon>
        <taxon>Geoemydidae</taxon>
        <taxon>Geoemydinae</taxon>
        <taxon>Mauremys</taxon>
    </lineage>
</organism>
<accession>A0A9D4AS06</accession>
<name>A0A9D4AS06_9SAUR</name>
<evidence type="ECO:0000313" key="2">
    <source>
        <dbReference type="EMBL" id="KAH1168449.1"/>
    </source>
</evidence>
<evidence type="ECO:0000256" key="1">
    <source>
        <dbReference type="SAM" id="MobiDB-lite"/>
    </source>
</evidence>
<protein>
    <submittedName>
        <fullName evidence="2">Uncharacterized protein</fullName>
    </submittedName>
</protein>
<dbReference type="AlphaFoldDB" id="A0A9D4AS06"/>
<feature type="region of interest" description="Disordered" evidence="1">
    <location>
        <begin position="46"/>
        <end position="114"/>
    </location>
</feature>